<evidence type="ECO:0000256" key="3">
    <source>
        <dbReference type="ARBA" id="ARBA00022543"/>
    </source>
</evidence>
<feature type="domain" description="Response regulatory" evidence="14">
    <location>
        <begin position="744"/>
        <end position="855"/>
    </location>
</feature>
<dbReference type="InterPro" id="IPR009219">
    <property type="entry name" value="Bactrphtchr_CheY"/>
</dbReference>
<keyword evidence="7" id="KW-0547">Nucleotide-binding</keyword>
<dbReference type="InterPro" id="IPR003018">
    <property type="entry name" value="GAF"/>
</dbReference>
<dbReference type="InterPro" id="IPR001789">
    <property type="entry name" value="Sig_transdc_resp-reg_receiver"/>
</dbReference>
<dbReference type="SUPFAM" id="SSF55781">
    <property type="entry name" value="GAF domain-like"/>
    <property type="match status" value="2"/>
</dbReference>
<keyword evidence="8" id="KW-0418">Kinase</keyword>
<evidence type="ECO:0000256" key="9">
    <source>
        <dbReference type="ARBA" id="ARBA00022840"/>
    </source>
</evidence>
<name>A0A0D1EPE1_9RHOB</name>
<evidence type="ECO:0000256" key="1">
    <source>
        <dbReference type="ARBA" id="ARBA00000085"/>
    </source>
</evidence>
<evidence type="ECO:0000256" key="11">
    <source>
        <dbReference type="ARBA" id="ARBA00023170"/>
    </source>
</evidence>
<feature type="modified residue" description="4-aspartylphosphate" evidence="12">
    <location>
        <position position="794"/>
    </location>
</feature>
<keyword evidence="9" id="KW-0067">ATP-binding</keyword>
<sequence length="856" mass="93266">MSRQNEEQWIDTQVDLTNCDREPIHLLGHVQDYGCLIAVSSDWIVRHASRNVDVLLGIEAESAIGVPLSQLMSPGAVQTLRDAMAGLGRDMAQSRLFGVELDGRRLDVSIHQSDRNTVLEFEQFAGRSDQSELGLVDPLIKRVQRLDDAQAAVEEAARSMRALTGFDRVMVYRFDEDQSGTVIAESRSGGNVDSFLGLRYPASDIPKQARELYKRSLLRLIESVDGPAHEIIPAASPEGKPLDLSLAVTRAVSPIHLEYLRNMGVVSSMSVSIIRDGELWGLFACHSSRPMRLSFSRRTAVELFAQLLSYELDRKQAAEERAQTIEARKLHDALIGRVSRDGDFIGSIELIQAEVGAVINHDGIAIFHEGEYECYGYAPTRDEFTGLARYLNTTEASQVFATHRLQSGFPAAAEFADPPAGLLALPISRTPRDYIVLFRREVARMVTWAGNPNKPVELGPNGARLTPRKSFEAWKETVKGTSARWTETELDAAEALRVTLLEVVLRMSDEAAQMRRAAAEKQELLVAELNHRVRNILNLIRGLASRSRDGAATIEEYTRDLDGRINALARAHDQLTRAEWEASSLTDLILLEAEAYGGGGGRLSVRGEDVSLAPEAFSTLALVMHEMVTNSAKYGALSSPEGSVDVALVHRDGGGIDIAWRESGGPPVSPPTRRGFGSTIISRSIPHELSGTTDLRYAEGGLEADFFLPGAHLSVASERKQERLAKPSLSDTPSTVGATRPVERALVVEDNLIIALDTADMLSELGAGEVVTASSVSEAMQALDEGRFDLALLDVNLGSETSIVVAQRLADEGVPFALTTGYGEEGGVISRYPPASVLRKPFTSADLRNLLASLMA</sequence>
<keyword evidence="3" id="KW-0600">Photoreceptor protein</keyword>
<dbReference type="InterPro" id="IPR016132">
    <property type="entry name" value="Phyto_chromo_attachment"/>
</dbReference>
<dbReference type="InterPro" id="IPR043150">
    <property type="entry name" value="Phytochrome_PHY_sf"/>
</dbReference>
<dbReference type="STRING" id="935700.jaqu_07240"/>
<comment type="catalytic activity">
    <reaction evidence="1">
        <text>ATP + protein L-histidine = ADP + protein N-phospho-L-histidine.</text>
        <dbReference type="EC" id="2.7.13.3"/>
    </reaction>
</comment>
<evidence type="ECO:0000256" key="4">
    <source>
        <dbReference type="ARBA" id="ARBA00022553"/>
    </source>
</evidence>
<dbReference type="SMART" id="SM00065">
    <property type="entry name" value="GAF"/>
    <property type="match status" value="1"/>
</dbReference>
<dbReference type="GO" id="GO:0006355">
    <property type="term" value="P:regulation of DNA-templated transcription"/>
    <property type="evidence" value="ECO:0007669"/>
    <property type="project" value="InterPro"/>
</dbReference>
<dbReference type="PANTHER" id="PTHR41523">
    <property type="entry name" value="TWO-COMPONENT SYSTEM SENSOR PROTEIN"/>
    <property type="match status" value="1"/>
</dbReference>
<evidence type="ECO:0000256" key="2">
    <source>
        <dbReference type="ARBA" id="ARBA00012438"/>
    </source>
</evidence>
<dbReference type="OrthoDB" id="341208at2"/>
<dbReference type="Gene3D" id="3.30.450.40">
    <property type="match status" value="1"/>
</dbReference>
<evidence type="ECO:0000256" key="6">
    <source>
        <dbReference type="ARBA" id="ARBA00022679"/>
    </source>
</evidence>
<dbReference type="GO" id="GO:0005524">
    <property type="term" value="F:ATP binding"/>
    <property type="evidence" value="ECO:0007669"/>
    <property type="project" value="UniProtKB-KW"/>
</dbReference>
<keyword evidence="4 12" id="KW-0597">Phosphoprotein</keyword>
<dbReference type="InterPro" id="IPR013654">
    <property type="entry name" value="PAS_2"/>
</dbReference>
<dbReference type="Pfam" id="PF00072">
    <property type="entry name" value="Response_reg"/>
    <property type="match status" value="1"/>
</dbReference>
<dbReference type="InterPro" id="IPR001294">
    <property type="entry name" value="Phytochrome"/>
</dbReference>
<evidence type="ECO:0000313" key="16">
    <source>
        <dbReference type="Proteomes" id="UP000032232"/>
    </source>
</evidence>
<dbReference type="Gene3D" id="3.40.50.2300">
    <property type="match status" value="1"/>
</dbReference>
<reference evidence="15 16" key="1">
    <citation type="submission" date="2015-02" db="EMBL/GenBank/DDBJ databases">
        <title>Genome Sequence of Jannaschia aquimarina DSM28248, a member of the Roseobacter clade.</title>
        <authorList>
            <person name="Voget S."/>
            <person name="Daniel R."/>
        </authorList>
    </citation>
    <scope>NUCLEOTIDE SEQUENCE [LARGE SCALE GENOMIC DNA]</scope>
    <source>
        <strain evidence="15 16">GSW-M26</strain>
    </source>
</reference>
<dbReference type="InterPro" id="IPR011102">
    <property type="entry name" value="Sig_transdc_His_kinase_HWE"/>
</dbReference>
<dbReference type="PATRIC" id="fig|935700.4.peg.763"/>
<dbReference type="Pfam" id="PF00360">
    <property type="entry name" value="PHY"/>
    <property type="match status" value="1"/>
</dbReference>
<dbReference type="RefSeq" id="WP_043917569.1">
    <property type="nucleotide sequence ID" value="NZ_FZPF01000002.1"/>
</dbReference>
<dbReference type="EMBL" id="JYFE01000017">
    <property type="protein sequence ID" value="KIT17535.1"/>
    <property type="molecule type" value="Genomic_DNA"/>
</dbReference>
<evidence type="ECO:0000256" key="12">
    <source>
        <dbReference type="PROSITE-ProRule" id="PRU00169"/>
    </source>
</evidence>
<dbReference type="InterPro" id="IPR013515">
    <property type="entry name" value="Phytochrome_cen-reg"/>
</dbReference>
<keyword evidence="16" id="KW-1185">Reference proteome</keyword>
<dbReference type="Gene3D" id="3.30.565.10">
    <property type="entry name" value="Histidine kinase-like ATPase, C-terminal domain"/>
    <property type="match status" value="1"/>
</dbReference>
<evidence type="ECO:0000256" key="8">
    <source>
        <dbReference type="ARBA" id="ARBA00022777"/>
    </source>
</evidence>
<proteinExistence type="predicted"/>
<dbReference type="InterPro" id="IPR035965">
    <property type="entry name" value="PAS-like_dom_sf"/>
</dbReference>
<dbReference type="EC" id="2.7.13.3" evidence="2"/>
<dbReference type="InterPro" id="IPR036890">
    <property type="entry name" value="HATPase_C_sf"/>
</dbReference>
<dbReference type="AlphaFoldDB" id="A0A0D1EPE1"/>
<keyword evidence="6 15" id="KW-0808">Transferase</keyword>
<keyword evidence="10" id="KW-0157">Chromophore</keyword>
<evidence type="ECO:0000259" key="14">
    <source>
        <dbReference type="PROSITE" id="PS50110"/>
    </source>
</evidence>
<keyword evidence="11" id="KW-0675">Receptor</keyword>
<dbReference type="InterPro" id="IPR011006">
    <property type="entry name" value="CheY-like_superfamily"/>
</dbReference>
<dbReference type="GO" id="GO:0004673">
    <property type="term" value="F:protein histidine kinase activity"/>
    <property type="evidence" value="ECO:0007669"/>
    <property type="project" value="UniProtKB-EC"/>
</dbReference>
<dbReference type="SUPFAM" id="SSF55785">
    <property type="entry name" value="PYP-like sensor domain (PAS domain)"/>
    <property type="match status" value="1"/>
</dbReference>
<evidence type="ECO:0000256" key="5">
    <source>
        <dbReference type="ARBA" id="ARBA00022606"/>
    </source>
</evidence>
<dbReference type="Gene3D" id="3.30.450.20">
    <property type="entry name" value="PAS domain"/>
    <property type="match status" value="1"/>
</dbReference>
<keyword evidence="5" id="KW-0716">Sensory transduction</keyword>
<gene>
    <name evidence="15" type="primary">bphP_1</name>
    <name evidence="15" type="ORF">jaqu_07240</name>
</gene>
<dbReference type="GO" id="GO:0009881">
    <property type="term" value="F:photoreceptor activity"/>
    <property type="evidence" value="ECO:0007669"/>
    <property type="project" value="UniProtKB-KW"/>
</dbReference>
<dbReference type="GO" id="GO:0000160">
    <property type="term" value="P:phosphorelay signal transduction system"/>
    <property type="evidence" value="ECO:0007669"/>
    <property type="project" value="InterPro"/>
</dbReference>
<dbReference type="PANTHER" id="PTHR41523:SF7">
    <property type="entry name" value="HISTIDINE KINASE"/>
    <property type="match status" value="1"/>
</dbReference>
<dbReference type="SUPFAM" id="SSF52172">
    <property type="entry name" value="CheY-like"/>
    <property type="match status" value="1"/>
</dbReference>
<protein>
    <recommendedName>
        <fullName evidence="2">histidine kinase</fullName>
        <ecNumber evidence="2">2.7.13.3</ecNumber>
    </recommendedName>
</protein>
<organism evidence="15 16">
    <name type="scientific">Jannaschia aquimarina</name>
    <dbReference type="NCBI Taxonomy" id="935700"/>
    <lineage>
        <taxon>Bacteria</taxon>
        <taxon>Pseudomonadati</taxon>
        <taxon>Pseudomonadota</taxon>
        <taxon>Alphaproteobacteria</taxon>
        <taxon>Rhodobacterales</taxon>
        <taxon>Roseobacteraceae</taxon>
        <taxon>Jannaschia</taxon>
    </lineage>
</organism>
<dbReference type="SMART" id="SM00448">
    <property type="entry name" value="REC"/>
    <property type="match status" value="1"/>
</dbReference>
<dbReference type="PROSITE" id="PS50046">
    <property type="entry name" value="PHYTOCHROME_2"/>
    <property type="match status" value="1"/>
</dbReference>
<feature type="domain" description="Phytochrome chromophore attachment site" evidence="13">
    <location>
        <begin position="148"/>
        <end position="306"/>
    </location>
</feature>
<evidence type="ECO:0000313" key="15">
    <source>
        <dbReference type="EMBL" id="KIT17535.1"/>
    </source>
</evidence>
<dbReference type="Pfam" id="PF08446">
    <property type="entry name" value="PAS_2"/>
    <property type="match status" value="1"/>
</dbReference>
<dbReference type="PROSITE" id="PS50110">
    <property type="entry name" value="RESPONSE_REGULATORY"/>
    <property type="match status" value="1"/>
</dbReference>
<accession>A0A0D1EPE1</accession>
<dbReference type="Pfam" id="PF07536">
    <property type="entry name" value="HWE_HK"/>
    <property type="match status" value="1"/>
</dbReference>
<comment type="caution">
    <text evidence="15">The sequence shown here is derived from an EMBL/GenBank/DDBJ whole genome shotgun (WGS) entry which is preliminary data.</text>
</comment>
<dbReference type="PRINTS" id="PR01033">
    <property type="entry name" value="PHYTOCHROME"/>
</dbReference>
<evidence type="ECO:0000259" key="13">
    <source>
        <dbReference type="PROSITE" id="PS50046"/>
    </source>
</evidence>
<dbReference type="Pfam" id="PF01590">
    <property type="entry name" value="GAF"/>
    <property type="match status" value="1"/>
</dbReference>
<dbReference type="InterPro" id="IPR029016">
    <property type="entry name" value="GAF-like_dom_sf"/>
</dbReference>
<dbReference type="GO" id="GO:0009584">
    <property type="term" value="P:detection of visible light"/>
    <property type="evidence" value="ECO:0007669"/>
    <property type="project" value="InterPro"/>
</dbReference>
<evidence type="ECO:0000256" key="10">
    <source>
        <dbReference type="ARBA" id="ARBA00022991"/>
    </source>
</evidence>
<dbReference type="PIRSF" id="PIRSF036397">
    <property type="entry name" value="Bactrphtchrm_rec"/>
    <property type="match status" value="1"/>
</dbReference>
<dbReference type="SMART" id="SM00911">
    <property type="entry name" value="HWE_HK"/>
    <property type="match status" value="1"/>
</dbReference>
<dbReference type="Gene3D" id="3.30.450.270">
    <property type="match status" value="1"/>
</dbReference>
<dbReference type="Proteomes" id="UP000032232">
    <property type="component" value="Unassembled WGS sequence"/>
</dbReference>
<evidence type="ECO:0000256" key="7">
    <source>
        <dbReference type="ARBA" id="ARBA00022741"/>
    </source>
</evidence>